<evidence type="ECO:0000256" key="1">
    <source>
        <dbReference type="SAM" id="MobiDB-lite"/>
    </source>
</evidence>
<proteinExistence type="predicted"/>
<organism evidence="2 3">
    <name type="scientific">Actinoplanes awajinensis subsp. mycoplanecinus</name>
    <dbReference type="NCBI Taxonomy" id="135947"/>
    <lineage>
        <taxon>Bacteria</taxon>
        <taxon>Bacillati</taxon>
        <taxon>Actinomycetota</taxon>
        <taxon>Actinomycetes</taxon>
        <taxon>Micromonosporales</taxon>
        <taxon>Micromonosporaceae</taxon>
        <taxon>Actinoplanes</taxon>
    </lineage>
</organism>
<comment type="caution">
    <text evidence="2">The sequence shown here is derived from an EMBL/GenBank/DDBJ whole genome shotgun (WGS) entry which is preliminary data.</text>
</comment>
<dbReference type="AlphaFoldDB" id="A0A117MN70"/>
<gene>
    <name evidence="2" type="ORF">ADL15_37555</name>
</gene>
<sequence length="60" mass="6220">MMPYFLTFAGLVAVLAVAVGFRRRRNSGMTGYRTSAETGDNATTDLYRGGSAGDNGAGGI</sequence>
<reference evidence="2 3" key="1">
    <citation type="submission" date="2015-10" db="EMBL/GenBank/DDBJ databases">
        <authorList>
            <person name="Gilbert D.G."/>
        </authorList>
    </citation>
    <scope>NUCLEOTIDE SEQUENCE [LARGE SCALE GENOMIC DNA]</scope>
    <source>
        <strain evidence="2 3">NRRL B-16712</strain>
    </source>
</reference>
<evidence type="ECO:0000313" key="3">
    <source>
        <dbReference type="Proteomes" id="UP000053244"/>
    </source>
</evidence>
<dbReference type="RefSeq" id="WP_067701733.1">
    <property type="nucleotide sequence ID" value="NZ_LLZH01000306.1"/>
</dbReference>
<dbReference type="EMBL" id="LLZH01000306">
    <property type="protein sequence ID" value="KUL26411.1"/>
    <property type="molecule type" value="Genomic_DNA"/>
</dbReference>
<evidence type="ECO:0000313" key="2">
    <source>
        <dbReference type="EMBL" id="KUL26411.1"/>
    </source>
</evidence>
<name>A0A117MN70_9ACTN</name>
<feature type="compositionally biased region" description="Polar residues" evidence="1">
    <location>
        <begin position="29"/>
        <end position="44"/>
    </location>
</feature>
<keyword evidence="3" id="KW-1185">Reference proteome</keyword>
<dbReference type="Proteomes" id="UP000053244">
    <property type="component" value="Unassembled WGS sequence"/>
</dbReference>
<protein>
    <submittedName>
        <fullName evidence="2">Uncharacterized protein</fullName>
    </submittedName>
</protein>
<accession>A0A117MN70</accession>
<feature type="compositionally biased region" description="Gly residues" evidence="1">
    <location>
        <begin position="50"/>
        <end position="60"/>
    </location>
</feature>
<feature type="region of interest" description="Disordered" evidence="1">
    <location>
        <begin position="29"/>
        <end position="60"/>
    </location>
</feature>